<sequence length="92" mass="10181">MWEDADLLGLEAQTESIGCGRSRFFCLTAGTDCVYGLWGPFRIARLDMSGHNEVVCRTKTGPPDYGLRLDPWQEVCGAMGRSWSVEEGHRAG</sequence>
<dbReference type="RefSeq" id="XP_002765764.1">
    <property type="nucleotide sequence ID" value="XM_002765718.1"/>
</dbReference>
<accession>C5LXQ7</accession>
<protein>
    <submittedName>
        <fullName evidence="1">Uncharacterized protein</fullName>
    </submittedName>
</protein>
<dbReference type="EMBL" id="GG686670">
    <property type="protein sequence ID" value="EEQ98481.1"/>
    <property type="molecule type" value="Genomic_DNA"/>
</dbReference>
<reference evidence="1 2" key="1">
    <citation type="submission" date="2008-07" db="EMBL/GenBank/DDBJ databases">
        <authorList>
            <person name="El-Sayed N."/>
            <person name="Caler E."/>
            <person name="Inman J."/>
            <person name="Amedeo P."/>
            <person name="Hass B."/>
            <person name="Wortman J."/>
        </authorList>
    </citation>
    <scope>NUCLEOTIDE SEQUENCE [LARGE SCALE GENOMIC DNA]</scope>
    <source>
        <strain evidence="2">ATCC 50983 / TXsc</strain>
    </source>
</reference>
<organism evidence="2">
    <name type="scientific">Perkinsus marinus (strain ATCC 50983 / TXsc)</name>
    <dbReference type="NCBI Taxonomy" id="423536"/>
    <lineage>
        <taxon>Eukaryota</taxon>
        <taxon>Sar</taxon>
        <taxon>Alveolata</taxon>
        <taxon>Perkinsozoa</taxon>
        <taxon>Perkinsea</taxon>
        <taxon>Perkinsida</taxon>
        <taxon>Perkinsidae</taxon>
        <taxon>Perkinsus</taxon>
    </lineage>
</organism>
<dbReference type="GeneID" id="9040993"/>
<evidence type="ECO:0000313" key="1">
    <source>
        <dbReference type="EMBL" id="EEQ98481.1"/>
    </source>
</evidence>
<dbReference type="AlphaFoldDB" id="C5LXQ7"/>
<gene>
    <name evidence="1" type="ORF">Pmar_PMAR002447</name>
</gene>
<dbReference type="Proteomes" id="UP000007800">
    <property type="component" value="Unassembled WGS sequence"/>
</dbReference>
<name>C5LXQ7_PERM5</name>
<dbReference type="InParanoid" id="C5LXQ7"/>
<dbReference type="OrthoDB" id="10371805at2759"/>
<evidence type="ECO:0000313" key="2">
    <source>
        <dbReference type="Proteomes" id="UP000007800"/>
    </source>
</evidence>
<keyword evidence="2" id="KW-1185">Reference proteome</keyword>
<proteinExistence type="predicted"/>